<evidence type="ECO:0000313" key="3">
    <source>
        <dbReference type="EMBL" id="RZF44858.1"/>
    </source>
</evidence>
<dbReference type="EMBL" id="QKKF02010319">
    <property type="protein sequence ID" value="RZF44858.1"/>
    <property type="molecule type" value="Genomic_DNA"/>
</dbReference>
<protein>
    <submittedName>
        <fullName evidence="2">Uncharacterized protein</fullName>
    </submittedName>
</protein>
<dbReference type="Proteomes" id="UP000291343">
    <property type="component" value="Unassembled WGS sequence"/>
</dbReference>
<feature type="compositionally biased region" description="Pro residues" evidence="1">
    <location>
        <begin position="86"/>
        <end position="96"/>
    </location>
</feature>
<comment type="caution">
    <text evidence="2">The sequence shown here is derived from an EMBL/GenBank/DDBJ whole genome shotgun (WGS) entry which is preliminary data.</text>
</comment>
<evidence type="ECO:0000313" key="2">
    <source>
        <dbReference type="EMBL" id="RZF35825.1"/>
    </source>
</evidence>
<feature type="compositionally biased region" description="Polar residues" evidence="1">
    <location>
        <begin position="60"/>
        <end position="82"/>
    </location>
</feature>
<gene>
    <name evidence="3" type="ORF">LSTR_LSTR000810</name>
    <name evidence="2" type="ORF">LSTR_LSTR016696</name>
</gene>
<accession>A0A482WQC7</accession>
<reference evidence="2 4" key="1">
    <citation type="journal article" date="2017" name="Gigascience">
        <title>Genome sequence of the small brown planthopper, Laodelphax striatellus.</title>
        <authorList>
            <person name="Zhu J."/>
            <person name="Jiang F."/>
            <person name="Wang X."/>
            <person name="Yang P."/>
            <person name="Bao Y."/>
            <person name="Zhao W."/>
            <person name="Wang W."/>
            <person name="Lu H."/>
            <person name="Wang Q."/>
            <person name="Cui N."/>
            <person name="Li J."/>
            <person name="Chen X."/>
            <person name="Luo L."/>
            <person name="Yu J."/>
            <person name="Kang L."/>
            <person name="Cui F."/>
        </authorList>
    </citation>
    <scope>NUCLEOTIDE SEQUENCE [LARGE SCALE GENOMIC DNA]</scope>
    <source>
        <strain evidence="2">Lst14</strain>
        <tissue evidence="2">Whole body</tissue>
    </source>
</reference>
<keyword evidence="4" id="KW-1185">Reference proteome</keyword>
<evidence type="ECO:0000256" key="1">
    <source>
        <dbReference type="SAM" id="MobiDB-lite"/>
    </source>
</evidence>
<sequence length="96" mass="10625">MLKQAAKRDHCYTSNCFVPLLHESPPQKGRESSPSFFLSDACCCIAGRKKQGDVHIPSYHTPSHKPSTNSPTLIPHHQSFSYESEPVPPPPAQSKI</sequence>
<name>A0A482WQC7_LAOST</name>
<dbReference type="InParanoid" id="A0A482WQC7"/>
<dbReference type="EMBL" id="QKKF02027473">
    <property type="protein sequence ID" value="RZF35825.1"/>
    <property type="molecule type" value="Genomic_DNA"/>
</dbReference>
<organism evidence="2 4">
    <name type="scientific">Laodelphax striatellus</name>
    <name type="common">Small brown planthopper</name>
    <name type="synonym">Delphax striatella</name>
    <dbReference type="NCBI Taxonomy" id="195883"/>
    <lineage>
        <taxon>Eukaryota</taxon>
        <taxon>Metazoa</taxon>
        <taxon>Ecdysozoa</taxon>
        <taxon>Arthropoda</taxon>
        <taxon>Hexapoda</taxon>
        <taxon>Insecta</taxon>
        <taxon>Pterygota</taxon>
        <taxon>Neoptera</taxon>
        <taxon>Paraneoptera</taxon>
        <taxon>Hemiptera</taxon>
        <taxon>Auchenorrhyncha</taxon>
        <taxon>Fulgoroidea</taxon>
        <taxon>Delphacidae</taxon>
        <taxon>Criomorphinae</taxon>
        <taxon>Laodelphax</taxon>
    </lineage>
</organism>
<evidence type="ECO:0000313" key="4">
    <source>
        <dbReference type="Proteomes" id="UP000291343"/>
    </source>
</evidence>
<feature type="region of interest" description="Disordered" evidence="1">
    <location>
        <begin position="54"/>
        <end position="96"/>
    </location>
</feature>
<reference evidence="2" key="2">
    <citation type="submission" date="2019-02" db="EMBL/GenBank/DDBJ databases">
        <authorList>
            <person name="Zhu J."/>
            <person name="Jiang F."/>
            <person name="Wang X."/>
            <person name="Yang P."/>
            <person name="Bao Y."/>
            <person name="Zhao W."/>
            <person name="Wang W."/>
            <person name="Lu H."/>
            <person name="Wang Q."/>
            <person name="Cui N."/>
            <person name="Li J."/>
            <person name="Chen X."/>
            <person name="Luo L."/>
            <person name="Yu J."/>
            <person name="Kang L."/>
            <person name="Cui F."/>
        </authorList>
    </citation>
    <scope>NUCLEOTIDE SEQUENCE</scope>
    <source>
        <strain evidence="2">Lst14</strain>
        <tissue evidence="2">Whole body</tissue>
    </source>
</reference>
<proteinExistence type="predicted"/>
<dbReference type="AlphaFoldDB" id="A0A482WQC7"/>